<comment type="similarity">
    <text evidence="3">Belongs to the gas vesicle GvpF/GvpL family.</text>
</comment>
<dbReference type="PANTHER" id="PTHR36852:SF1">
    <property type="entry name" value="PROTEIN GVPL 2"/>
    <property type="match status" value="1"/>
</dbReference>
<evidence type="ECO:0000256" key="3">
    <source>
        <dbReference type="ARBA" id="ARBA00035643"/>
    </source>
</evidence>
<dbReference type="GO" id="GO:0031412">
    <property type="term" value="P:gas vesicle organization"/>
    <property type="evidence" value="ECO:0007669"/>
    <property type="project" value="InterPro"/>
</dbReference>
<comment type="caution">
    <text evidence="4">The sequence shown here is derived from an EMBL/GenBank/DDBJ whole genome shotgun (WGS) entry which is preliminary data.</text>
</comment>
<gene>
    <name evidence="4" type="ORF">D1O30_14395</name>
</gene>
<dbReference type="RefSeq" id="WP_123176511.1">
    <property type="nucleotide sequence ID" value="NZ_QWDD01000001.1"/>
</dbReference>
<dbReference type="InterPro" id="IPR009430">
    <property type="entry name" value="GvpL/GvpF"/>
</dbReference>
<comment type="subcellular location">
    <subcellularLocation>
        <location evidence="2">Gas vesicle</location>
    </subcellularLocation>
</comment>
<dbReference type="GO" id="GO:0031411">
    <property type="term" value="C:gas vesicle"/>
    <property type="evidence" value="ECO:0007669"/>
    <property type="project" value="UniProtKB-SubCell"/>
</dbReference>
<dbReference type="OrthoDB" id="144737at2"/>
<evidence type="ECO:0000313" key="5">
    <source>
        <dbReference type="Proteomes" id="UP000268623"/>
    </source>
</evidence>
<keyword evidence="1" id="KW-0304">Gas vesicle</keyword>
<name>A0A3M9XQU6_9HYPH</name>
<dbReference type="EMBL" id="QWDD01000001">
    <property type="protein sequence ID" value="RNJ50593.1"/>
    <property type="molecule type" value="Genomic_DNA"/>
</dbReference>
<evidence type="ECO:0008006" key="6">
    <source>
        <dbReference type="Google" id="ProtNLM"/>
    </source>
</evidence>
<evidence type="ECO:0000256" key="2">
    <source>
        <dbReference type="ARBA" id="ARBA00035108"/>
    </source>
</evidence>
<reference evidence="4 5" key="1">
    <citation type="submission" date="2018-08" db="EMBL/GenBank/DDBJ databases">
        <title>Genome sequence of Methylocystis hirsuta CSC1, a methanotroph able to accumulate PHAs.</title>
        <authorList>
            <person name="Bordel S."/>
            <person name="Rodriguez E."/>
            <person name="Gancedo J."/>
            <person name="Munoz R."/>
        </authorList>
    </citation>
    <scope>NUCLEOTIDE SEQUENCE [LARGE SCALE GENOMIC DNA]</scope>
    <source>
        <strain evidence="4 5">CSC1</strain>
    </source>
</reference>
<keyword evidence="5" id="KW-1185">Reference proteome</keyword>
<dbReference type="Proteomes" id="UP000268623">
    <property type="component" value="Unassembled WGS sequence"/>
</dbReference>
<sequence>MGLYVYAVGRSDDGELPPLRGVFDRPAYRLDVGSLYAVVSECPVGAVRAERRNIAATQRVLAALNANFDLLPMAFGTITKSKDDLRLFLDEHHETLTAQLQRISGAIEMSLRLSLEVPDPIAYVVERTPALKAARERTFHSRRAPSYDDRIRLGQMVDEALRQYRDARTSQVMAVVGASCAELIALPVRGEKEIANLAALVSRSDLDRFEAAVHESAAQTDEDIAFNIGGPWLPHNFVQFDPSDR</sequence>
<accession>A0A3M9XQU6</accession>
<evidence type="ECO:0000256" key="1">
    <source>
        <dbReference type="ARBA" id="ARBA00022987"/>
    </source>
</evidence>
<dbReference type="Pfam" id="PF06386">
    <property type="entry name" value="GvpL_GvpF"/>
    <property type="match status" value="1"/>
</dbReference>
<protein>
    <recommendedName>
        <fullName evidence="6">Gas vesicle protein GvpFL</fullName>
    </recommendedName>
</protein>
<proteinExistence type="inferred from homology"/>
<dbReference type="PANTHER" id="PTHR36852">
    <property type="entry name" value="PROTEIN GVPL 2"/>
    <property type="match status" value="1"/>
</dbReference>
<organism evidence="4 5">
    <name type="scientific">Methylocystis hirsuta</name>
    <dbReference type="NCBI Taxonomy" id="369798"/>
    <lineage>
        <taxon>Bacteria</taxon>
        <taxon>Pseudomonadati</taxon>
        <taxon>Pseudomonadota</taxon>
        <taxon>Alphaproteobacteria</taxon>
        <taxon>Hyphomicrobiales</taxon>
        <taxon>Methylocystaceae</taxon>
        <taxon>Methylocystis</taxon>
    </lineage>
</organism>
<dbReference type="AlphaFoldDB" id="A0A3M9XQU6"/>
<evidence type="ECO:0000313" key="4">
    <source>
        <dbReference type="EMBL" id="RNJ50593.1"/>
    </source>
</evidence>